<feature type="transmembrane region" description="Helical" evidence="1">
    <location>
        <begin position="125"/>
        <end position="148"/>
    </location>
</feature>
<dbReference type="AlphaFoldDB" id="A0A183U272"/>
<keyword evidence="3" id="KW-1185">Reference proteome</keyword>
<evidence type="ECO:0000313" key="3">
    <source>
        <dbReference type="Proteomes" id="UP000050794"/>
    </source>
</evidence>
<proteinExistence type="predicted"/>
<dbReference type="Proteomes" id="UP000050794">
    <property type="component" value="Unassembled WGS sequence"/>
</dbReference>
<organism evidence="3 4">
    <name type="scientific">Toxocara canis</name>
    <name type="common">Canine roundworm</name>
    <dbReference type="NCBI Taxonomy" id="6265"/>
    <lineage>
        <taxon>Eukaryota</taxon>
        <taxon>Metazoa</taxon>
        <taxon>Ecdysozoa</taxon>
        <taxon>Nematoda</taxon>
        <taxon>Chromadorea</taxon>
        <taxon>Rhabditida</taxon>
        <taxon>Spirurina</taxon>
        <taxon>Ascaridomorpha</taxon>
        <taxon>Ascaridoidea</taxon>
        <taxon>Toxocaridae</taxon>
        <taxon>Toxocara</taxon>
    </lineage>
</organism>
<keyword evidence="1" id="KW-0812">Transmembrane</keyword>
<dbReference type="EMBL" id="UYWY01002703">
    <property type="protein sequence ID" value="VDM28308.1"/>
    <property type="molecule type" value="Genomic_DNA"/>
</dbReference>
<keyword evidence="1" id="KW-0472">Membrane</keyword>
<reference evidence="2 3" key="2">
    <citation type="submission" date="2018-11" db="EMBL/GenBank/DDBJ databases">
        <authorList>
            <consortium name="Pathogen Informatics"/>
        </authorList>
    </citation>
    <scope>NUCLEOTIDE SEQUENCE [LARGE SCALE GENOMIC DNA]</scope>
</reference>
<reference evidence="4" key="1">
    <citation type="submission" date="2016-06" db="UniProtKB">
        <authorList>
            <consortium name="WormBaseParasite"/>
        </authorList>
    </citation>
    <scope>IDENTIFICATION</scope>
</reference>
<feature type="transmembrane region" description="Helical" evidence="1">
    <location>
        <begin position="76"/>
        <end position="95"/>
    </location>
</feature>
<accession>A0A183U272</accession>
<dbReference type="WBParaSite" id="TCNE_0000259201-mRNA-1">
    <property type="protein sequence ID" value="TCNE_0000259201-mRNA-1"/>
    <property type="gene ID" value="TCNE_0000259201"/>
</dbReference>
<evidence type="ECO:0000313" key="4">
    <source>
        <dbReference type="WBParaSite" id="TCNE_0000259201-mRNA-1"/>
    </source>
</evidence>
<gene>
    <name evidence="2" type="ORF">TCNE_LOCUS2591</name>
</gene>
<sequence>MTDRILVEIATGSTLLFALGAHAIRSRPIFINALFLLIVSAALCAFAIRSHKSILSVPSILLHLVFDGTDRRYSLLLFWSICVLSSLIFCVVVNVSDHSSTIHRKFFHLTISLIFMTGLRYDVEFVWLCGWLVLCIFIIVEVSIRIWANHLKFSIVFTARRFRNEVYRLSLNNLWIETCASLFLRYKILEQQK</sequence>
<evidence type="ECO:0000256" key="1">
    <source>
        <dbReference type="SAM" id="Phobius"/>
    </source>
</evidence>
<protein>
    <submittedName>
        <fullName evidence="2 4">Uncharacterized protein</fullName>
    </submittedName>
</protein>
<evidence type="ECO:0000313" key="2">
    <source>
        <dbReference type="EMBL" id="VDM28308.1"/>
    </source>
</evidence>
<feature type="transmembrane region" description="Helical" evidence="1">
    <location>
        <begin position="29"/>
        <end position="48"/>
    </location>
</feature>
<name>A0A183U272_TOXCA</name>
<feature type="transmembrane region" description="Helical" evidence="1">
    <location>
        <begin position="6"/>
        <end position="24"/>
    </location>
</feature>
<keyword evidence="1" id="KW-1133">Transmembrane helix</keyword>